<dbReference type="InterPro" id="IPR036188">
    <property type="entry name" value="FAD/NAD-bd_sf"/>
</dbReference>
<dbReference type="Gene3D" id="3.50.50.60">
    <property type="entry name" value="FAD/NAD(P)-binding domain"/>
    <property type="match status" value="1"/>
</dbReference>
<dbReference type="InterPro" id="IPR006076">
    <property type="entry name" value="FAD-dep_OxRdtase"/>
</dbReference>
<comment type="caution">
    <text evidence="7">The sequence shown here is derived from an EMBL/GenBank/DDBJ whole genome shotgun (WGS) entry which is preliminary data.</text>
</comment>
<evidence type="ECO:0000256" key="1">
    <source>
        <dbReference type="ARBA" id="ARBA00001974"/>
    </source>
</evidence>
<dbReference type="GO" id="GO:0050660">
    <property type="term" value="F:flavin adenine dinucleotide binding"/>
    <property type="evidence" value="ECO:0007669"/>
    <property type="project" value="InterPro"/>
</dbReference>
<dbReference type="GO" id="GO:0008115">
    <property type="term" value="F:sarcosine oxidase activity"/>
    <property type="evidence" value="ECO:0007669"/>
    <property type="project" value="TreeGrafter"/>
</dbReference>
<dbReference type="AlphaFoldDB" id="A0A9P9WXL8"/>
<keyword evidence="4" id="KW-0274">FAD</keyword>
<protein>
    <recommendedName>
        <fullName evidence="6">FAD dependent oxidoreductase domain-containing protein</fullName>
    </recommendedName>
</protein>
<evidence type="ECO:0000256" key="2">
    <source>
        <dbReference type="ARBA" id="ARBA00010989"/>
    </source>
</evidence>
<dbReference type="EMBL" id="JAFIMR010000002">
    <property type="protein sequence ID" value="KAI1881101.1"/>
    <property type="molecule type" value="Genomic_DNA"/>
</dbReference>
<evidence type="ECO:0000256" key="3">
    <source>
        <dbReference type="ARBA" id="ARBA00022630"/>
    </source>
</evidence>
<keyword evidence="5" id="KW-0560">Oxidoreductase</keyword>
<dbReference type="PANTHER" id="PTHR10961:SF46">
    <property type="entry name" value="PEROXISOMAL SARCOSINE OXIDASE"/>
    <property type="match status" value="1"/>
</dbReference>
<dbReference type="Proteomes" id="UP000829685">
    <property type="component" value="Unassembled WGS sequence"/>
</dbReference>
<keyword evidence="3" id="KW-0285">Flavoprotein</keyword>
<feature type="domain" description="FAD dependent oxidoreductase" evidence="6">
    <location>
        <begin position="11"/>
        <end position="415"/>
    </location>
</feature>
<name>A0A9P9WXL8_9PEZI</name>
<comment type="similarity">
    <text evidence="2">Belongs to the MSOX/MTOX family.</text>
</comment>
<organism evidence="7 8">
    <name type="scientific">Neoarthrinium moseri</name>
    <dbReference type="NCBI Taxonomy" id="1658444"/>
    <lineage>
        <taxon>Eukaryota</taxon>
        <taxon>Fungi</taxon>
        <taxon>Dikarya</taxon>
        <taxon>Ascomycota</taxon>
        <taxon>Pezizomycotina</taxon>
        <taxon>Sordariomycetes</taxon>
        <taxon>Xylariomycetidae</taxon>
        <taxon>Amphisphaeriales</taxon>
        <taxon>Apiosporaceae</taxon>
        <taxon>Neoarthrinium</taxon>
    </lineage>
</organism>
<evidence type="ECO:0000313" key="7">
    <source>
        <dbReference type="EMBL" id="KAI1881101.1"/>
    </source>
</evidence>
<sequence>MAEPFTPPSSILIVGSGVFGLSTAYALTRRPEWAQTAITVLDRSSGGEFPAKDSSSIDSSRIVRADYADRAYAHLAAVAQDEWRKPGADSWGGEGRYAETGFVICADAGPEVRPDGMRTGLGFAKSAYVNALELAEKEGLPEGSVVELRGREAIKQASGTGAPFGDWGYLNKRSGWANAEKSMKFLYDRVVAAGRVKFVAAAVERLEIQGKRVTGAKLQNGTSLSAELVMVAAGAWTPSLVDLRGQAVATGQVIAYTDISDEEQARLANVPVLMNMTNSNFMITPSNNVVKIGRHAYGYQNPKTVSTALVVPKNEKDSVFPEIVVSQPYTHVDDAKLWVPAEGERDLRQGLRSMVPWPELKDRPWTHSRICWYTDTATGDFVITYHPHWEGLFIATGGSGHGFKFLPVLGDKIADTIEKHCPAEFQDKWSWKEVTDIEKAIVTEDGSRGGKVGLLLMDELRKNGSRL</sequence>
<gene>
    <name evidence="7" type="ORF">JX265_001341</name>
</gene>
<dbReference type="GO" id="GO:0050031">
    <property type="term" value="F:L-pipecolate oxidase activity"/>
    <property type="evidence" value="ECO:0007669"/>
    <property type="project" value="TreeGrafter"/>
</dbReference>
<comment type="cofactor">
    <cofactor evidence="1">
        <name>FAD</name>
        <dbReference type="ChEBI" id="CHEBI:57692"/>
    </cofactor>
</comment>
<evidence type="ECO:0000256" key="5">
    <source>
        <dbReference type="ARBA" id="ARBA00023002"/>
    </source>
</evidence>
<evidence type="ECO:0000313" key="8">
    <source>
        <dbReference type="Proteomes" id="UP000829685"/>
    </source>
</evidence>
<dbReference type="InterPro" id="IPR045170">
    <property type="entry name" value="MTOX"/>
</dbReference>
<dbReference type="GO" id="GO:0004657">
    <property type="term" value="F:proline dehydrogenase activity"/>
    <property type="evidence" value="ECO:0007669"/>
    <property type="project" value="TreeGrafter"/>
</dbReference>
<evidence type="ECO:0000259" key="6">
    <source>
        <dbReference type="Pfam" id="PF01266"/>
    </source>
</evidence>
<accession>A0A9P9WXL8</accession>
<dbReference type="PANTHER" id="PTHR10961">
    <property type="entry name" value="PEROXISOMAL SARCOSINE OXIDASE"/>
    <property type="match status" value="1"/>
</dbReference>
<evidence type="ECO:0000256" key="4">
    <source>
        <dbReference type="ARBA" id="ARBA00022827"/>
    </source>
</evidence>
<dbReference type="SUPFAM" id="SSF51905">
    <property type="entry name" value="FAD/NAD(P)-binding domain"/>
    <property type="match status" value="1"/>
</dbReference>
<proteinExistence type="inferred from homology"/>
<keyword evidence="8" id="KW-1185">Reference proteome</keyword>
<dbReference type="Pfam" id="PF01266">
    <property type="entry name" value="DAO"/>
    <property type="match status" value="1"/>
</dbReference>
<dbReference type="Gene3D" id="3.30.9.10">
    <property type="entry name" value="D-Amino Acid Oxidase, subunit A, domain 2"/>
    <property type="match status" value="1"/>
</dbReference>
<reference evidence="7" key="1">
    <citation type="submission" date="2021-03" db="EMBL/GenBank/DDBJ databases">
        <title>Revisited historic fungal species revealed as producer of novel bioactive compounds through whole genome sequencing and comparative genomics.</title>
        <authorList>
            <person name="Vignolle G.A."/>
            <person name="Hochenegger N."/>
            <person name="Mach R.L."/>
            <person name="Mach-Aigner A.R."/>
            <person name="Javad Rahimi M."/>
            <person name="Salim K.A."/>
            <person name="Chan C.M."/>
            <person name="Lim L.B.L."/>
            <person name="Cai F."/>
            <person name="Druzhinina I.S."/>
            <person name="U'Ren J.M."/>
            <person name="Derntl C."/>
        </authorList>
    </citation>
    <scope>NUCLEOTIDE SEQUENCE</scope>
    <source>
        <strain evidence="7">TUCIM 5799</strain>
    </source>
</reference>